<gene>
    <name evidence="3" type="primary">bla</name>
    <name evidence="3" type="ORF">HFV08_04560</name>
</gene>
<dbReference type="InterPro" id="IPR012338">
    <property type="entry name" value="Beta-lactam/transpept-like"/>
</dbReference>
<name>A0ABX1GWQ3_9ACTN</name>
<dbReference type="PRINTS" id="PR00118">
    <property type="entry name" value="BLACTAMASEA"/>
</dbReference>
<dbReference type="InterPro" id="IPR045155">
    <property type="entry name" value="Beta-lactam_cat"/>
</dbReference>
<dbReference type="SUPFAM" id="SSF56601">
    <property type="entry name" value="beta-lactamase/transpeptidase-like"/>
    <property type="match status" value="1"/>
</dbReference>
<organism evidence="3 4">
    <name type="scientific">Streptomyces physcomitrii</name>
    <dbReference type="NCBI Taxonomy" id="2724184"/>
    <lineage>
        <taxon>Bacteria</taxon>
        <taxon>Bacillati</taxon>
        <taxon>Actinomycetota</taxon>
        <taxon>Actinomycetes</taxon>
        <taxon>Kitasatosporales</taxon>
        <taxon>Streptomycetaceae</taxon>
        <taxon>Streptomyces</taxon>
    </lineage>
</organism>
<evidence type="ECO:0000313" key="4">
    <source>
        <dbReference type="Proteomes" id="UP000772196"/>
    </source>
</evidence>
<feature type="chain" id="PRO_5045067333" evidence="1">
    <location>
        <begin position="24"/>
        <end position="297"/>
    </location>
</feature>
<accession>A0ABX1GWQ3</accession>
<sequence length="297" mass="30819">MLGLGAGTALAAAVSLASAGSAAAGTAGVPGGGLSRELRALEGRFGARLGVFARNAVTGASVRYRAGETFPICSAFKTLATAAVLRDLDQNGEFLAKTIRYTAQEVEDSGYGPITGEPENLAHGMSVEALCAAAVSYSDNAAANLLLRELGGPRAVTRFCRSLGDPVTRLDRWEPELNSAEPWRTTDLTTPAEVGLDYGRLVLGKALPRGDRELLTGWLRGNTTGDARLRAGLPEDWTVADKTGTGEYGTTNDVGIAWTGDGTPLILSVLATQPDPEAPAVDALIAETARLLVPALV</sequence>
<dbReference type="NCBIfam" id="NF033103">
    <property type="entry name" value="bla_class_A"/>
    <property type="match status" value="1"/>
</dbReference>
<dbReference type="Pfam" id="PF13354">
    <property type="entry name" value="Beta-lactamase2"/>
    <property type="match status" value="1"/>
</dbReference>
<evidence type="ECO:0000256" key="1">
    <source>
        <dbReference type="SAM" id="SignalP"/>
    </source>
</evidence>
<protein>
    <submittedName>
        <fullName evidence="3">Class A beta-lactamase</fullName>
    </submittedName>
</protein>
<dbReference type="Gene3D" id="3.40.710.10">
    <property type="entry name" value="DD-peptidase/beta-lactamase superfamily"/>
    <property type="match status" value="1"/>
</dbReference>
<dbReference type="InterPro" id="IPR000871">
    <property type="entry name" value="Beta-lactam_class-A"/>
</dbReference>
<dbReference type="PANTHER" id="PTHR35333:SF3">
    <property type="entry name" value="BETA-LACTAMASE-TYPE TRANSPEPTIDASE FOLD CONTAINING PROTEIN"/>
    <property type="match status" value="1"/>
</dbReference>
<dbReference type="Proteomes" id="UP000772196">
    <property type="component" value="Unassembled WGS sequence"/>
</dbReference>
<feature type="domain" description="Beta-lactamase class A catalytic" evidence="2">
    <location>
        <begin position="50"/>
        <end position="270"/>
    </location>
</feature>
<dbReference type="PANTHER" id="PTHR35333">
    <property type="entry name" value="BETA-LACTAMASE"/>
    <property type="match status" value="1"/>
</dbReference>
<keyword evidence="1" id="KW-0732">Signal</keyword>
<feature type="signal peptide" evidence="1">
    <location>
        <begin position="1"/>
        <end position="23"/>
    </location>
</feature>
<dbReference type="EMBL" id="JAAWWP010000002">
    <property type="protein sequence ID" value="NKI40535.1"/>
    <property type="molecule type" value="Genomic_DNA"/>
</dbReference>
<evidence type="ECO:0000259" key="2">
    <source>
        <dbReference type="Pfam" id="PF13354"/>
    </source>
</evidence>
<comment type="caution">
    <text evidence="3">The sequence shown here is derived from an EMBL/GenBank/DDBJ whole genome shotgun (WGS) entry which is preliminary data.</text>
</comment>
<evidence type="ECO:0000313" key="3">
    <source>
        <dbReference type="EMBL" id="NKI40535.1"/>
    </source>
</evidence>
<keyword evidence="4" id="KW-1185">Reference proteome</keyword>
<proteinExistence type="predicted"/>
<reference evidence="3 4" key="1">
    <citation type="submission" date="2020-04" db="EMBL/GenBank/DDBJ databases">
        <title>Phylogenetic Diversity and Antibacterial Activity against Ralstonia solanacearum of Endophytic Actinomycete Isolated from Moss.</title>
        <authorList>
            <person name="Zhuang X."/>
        </authorList>
    </citation>
    <scope>NUCLEOTIDE SEQUENCE [LARGE SCALE GENOMIC DNA]</scope>
    <source>
        <strain evidence="3 4">LD120</strain>
    </source>
</reference>